<dbReference type="Gene3D" id="3.90.550.10">
    <property type="entry name" value="Spore Coat Polysaccharide Biosynthesis Protein SpsA, Chain A"/>
    <property type="match status" value="1"/>
</dbReference>
<keyword evidence="2" id="KW-0328">Glycosyltransferase</keyword>
<proteinExistence type="predicted"/>
<dbReference type="PANTHER" id="PTHR43685:SF2">
    <property type="entry name" value="GLYCOSYLTRANSFERASE 2-LIKE DOMAIN-CONTAINING PROTEIN"/>
    <property type="match status" value="1"/>
</dbReference>
<dbReference type="Proteomes" id="UP001328733">
    <property type="component" value="Unassembled WGS sequence"/>
</dbReference>
<dbReference type="InterPro" id="IPR001173">
    <property type="entry name" value="Glyco_trans_2-like"/>
</dbReference>
<feature type="domain" description="Glycosyltransferase 2-like" evidence="1">
    <location>
        <begin position="22"/>
        <end position="188"/>
    </location>
</feature>
<name>A0AAW9QZA9_9CHRO</name>
<keyword evidence="2" id="KW-0808">Transferase</keyword>
<accession>A0AAW9QZA9</accession>
<dbReference type="PANTHER" id="PTHR43685">
    <property type="entry name" value="GLYCOSYLTRANSFERASE"/>
    <property type="match status" value="1"/>
</dbReference>
<dbReference type="SUPFAM" id="SSF53448">
    <property type="entry name" value="Nucleotide-diphospho-sugar transferases"/>
    <property type="match status" value="1"/>
</dbReference>
<dbReference type="AlphaFoldDB" id="A0AAW9QZA9"/>
<dbReference type="GO" id="GO:0016757">
    <property type="term" value="F:glycosyltransferase activity"/>
    <property type="evidence" value="ECO:0007669"/>
    <property type="project" value="UniProtKB-KW"/>
</dbReference>
<evidence type="ECO:0000313" key="3">
    <source>
        <dbReference type="Proteomes" id="UP001328733"/>
    </source>
</evidence>
<keyword evidence="3" id="KW-1185">Reference proteome</keyword>
<dbReference type="EC" id="2.4.-.-" evidence="2"/>
<comment type="caution">
    <text evidence="2">The sequence shown here is derived from an EMBL/GenBank/DDBJ whole genome shotgun (WGS) entry which is preliminary data.</text>
</comment>
<dbReference type="EMBL" id="JBAFSM010000056">
    <property type="protein sequence ID" value="MEG3439696.1"/>
    <property type="molecule type" value="Genomic_DNA"/>
</dbReference>
<dbReference type="InterPro" id="IPR050834">
    <property type="entry name" value="Glycosyltransf_2"/>
</dbReference>
<protein>
    <submittedName>
        <fullName evidence="2">Glycosyltransferase</fullName>
        <ecNumber evidence="2">2.4.-.-</ecNumber>
    </submittedName>
</protein>
<dbReference type="RefSeq" id="WP_332867177.1">
    <property type="nucleotide sequence ID" value="NZ_JBAFSM010000056.1"/>
</dbReference>
<dbReference type="InterPro" id="IPR029044">
    <property type="entry name" value="Nucleotide-diphossugar_trans"/>
</dbReference>
<reference evidence="2 3" key="1">
    <citation type="submission" date="2024-01" db="EMBL/GenBank/DDBJ databases">
        <title>Genomic insights into the taxonomy and metabolism of the cyanobacterium Pannus brasiliensis CCIBt3594.</title>
        <authorList>
            <person name="Machado M."/>
            <person name="Botero N.B."/>
            <person name="Andreote A.P.D."/>
            <person name="Feitosa A.M.T."/>
            <person name="Popin R."/>
            <person name="Sivonen K."/>
            <person name="Fiore M.F."/>
        </authorList>
    </citation>
    <scope>NUCLEOTIDE SEQUENCE [LARGE SCALE GENOMIC DNA]</scope>
    <source>
        <strain evidence="2 3">CCIBt3594</strain>
    </source>
</reference>
<evidence type="ECO:0000313" key="2">
    <source>
        <dbReference type="EMBL" id="MEG3439696.1"/>
    </source>
</evidence>
<sequence>MSENNFRARVPPIENAVRPLWSVMIPAYNRGDYLRETLADVLAQDPGPEIMQIEVIDDCSPEEDLEAIVREVGGGRVGFYRQPYNVGHVKNFQTGLERSTGRLIHLLHGDDRVRPGFYEKMRAAFARHPEIGAAFCRHIFIDERGHWLYLSSLERSTDGILENWLERIAVEQRIQTPSIVVRREVYERLGGFDRRLPGSCEDWEMWVRIAARYPVWYDTEPLALYRVHANSITGGQLGSAADLRDARRAIAIFEADLPAGSAARLTAKALENWAVNAIRHTIPERLAENDLPGARAQLWEALRTSRAPSVWLQLLALGLRLGKRRSIDILRTLAGENRQPGRIS</sequence>
<gene>
    <name evidence="2" type="ORF">V0288_21390</name>
</gene>
<dbReference type="Pfam" id="PF00535">
    <property type="entry name" value="Glycos_transf_2"/>
    <property type="match status" value="1"/>
</dbReference>
<organism evidence="2 3">
    <name type="scientific">Pannus brasiliensis CCIBt3594</name>
    <dbReference type="NCBI Taxonomy" id="1427578"/>
    <lineage>
        <taxon>Bacteria</taxon>
        <taxon>Bacillati</taxon>
        <taxon>Cyanobacteriota</taxon>
        <taxon>Cyanophyceae</taxon>
        <taxon>Oscillatoriophycideae</taxon>
        <taxon>Chroococcales</taxon>
        <taxon>Microcystaceae</taxon>
        <taxon>Pannus</taxon>
    </lineage>
</organism>
<evidence type="ECO:0000259" key="1">
    <source>
        <dbReference type="Pfam" id="PF00535"/>
    </source>
</evidence>